<gene>
    <name evidence="1" type="ORF">HPB47_002847</name>
</gene>
<dbReference type="Proteomes" id="UP000805193">
    <property type="component" value="Unassembled WGS sequence"/>
</dbReference>
<dbReference type="EMBL" id="JABSTQ010010396">
    <property type="protein sequence ID" value="KAG0421260.1"/>
    <property type="molecule type" value="Genomic_DNA"/>
</dbReference>
<evidence type="ECO:0000313" key="1">
    <source>
        <dbReference type="EMBL" id="KAG0421260.1"/>
    </source>
</evidence>
<protein>
    <submittedName>
        <fullName evidence="1">Uncharacterized protein</fullName>
    </submittedName>
</protein>
<sequence length="257" mass="28837">MTTSCLPARTSRAVAAEQGAGTCEARGWVVEEPVAEVSAVGHSAGDASWSSAVDHRCSKKQTGSCSIQAELLGDVHVGLSEVEFWRNPSPKTHLRVERGKTATQRASLPERTRLSFKCFKIGEVTSAEVDLQKQLESIQRKASRTALYLQERRTDKQPYERRLQALRWSRLERRRNLARRVLLYKFLHGDYTIPDGYLQRSGRDPSKLDQRLARTTSASSTIFVQTPALWNSLPANACRAPDVAEFKDLVRNLDLNV</sequence>
<organism evidence="1 2">
    <name type="scientific">Ixodes persulcatus</name>
    <name type="common">Taiga tick</name>
    <dbReference type="NCBI Taxonomy" id="34615"/>
    <lineage>
        <taxon>Eukaryota</taxon>
        <taxon>Metazoa</taxon>
        <taxon>Ecdysozoa</taxon>
        <taxon>Arthropoda</taxon>
        <taxon>Chelicerata</taxon>
        <taxon>Arachnida</taxon>
        <taxon>Acari</taxon>
        <taxon>Parasitiformes</taxon>
        <taxon>Ixodida</taxon>
        <taxon>Ixodoidea</taxon>
        <taxon>Ixodidae</taxon>
        <taxon>Ixodinae</taxon>
        <taxon>Ixodes</taxon>
    </lineage>
</organism>
<proteinExistence type="predicted"/>
<reference evidence="1 2" key="1">
    <citation type="journal article" date="2020" name="Cell">
        <title>Large-Scale Comparative Analyses of Tick Genomes Elucidate Their Genetic Diversity and Vector Capacities.</title>
        <authorList>
            <consortium name="Tick Genome and Microbiome Consortium (TIGMIC)"/>
            <person name="Jia N."/>
            <person name="Wang J."/>
            <person name="Shi W."/>
            <person name="Du L."/>
            <person name="Sun Y."/>
            <person name="Zhan W."/>
            <person name="Jiang J.F."/>
            <person name="Wang Q."/>
            <person name="Zhang B."/>
            <person name="Ji P."/>
            <person name="Bell-Sakyi L."/>
            <person name="Cui X.M."/>
            <person name="Yuan T.T."/>
            <person name="Jiang B.G."/>
            <person name="Yang W.F."/>
            <person name="Lam T.T."/>
            <person name="Chang Q.C."/>
            <person name="Ding S.J."/>
            <person name="Wang X.J."/>
            <person name="Zhu J.G."/>
            <person name="Ruan X.D."/>
            <person name="Zhao L."/>
            <person name="Wei J.T."/>
            <person name="Ye R.Z."/>
            <person name="Que T.C."/>
            <person name="Du C.H."/>
            <person name="Zhou Y.H."/>
            <person name="Cheng J.X."/>
            <person name="Dai P.F."/>
            <person name="Guo W.B."/>
            <person name="Han X.H."/>
            <person name="Huang E.J."/>
            <person name="Li L.F."/>
            <person name="Wei W."/>
            <person name="Gao Y.C."/>
            <person name="Liu J.Z."/>
            <person name="Shao H.Z."/>
            <person name="Wang X."/>
            <person name="Wang C.C."/>
            <person name="Yang T.C."/>
            <person name="Huo Q.B."/>
            <person name="Li W."/>
            <person name="Chen H.Y."/>
            <person name="Chen S.E."/>
            <person name="Zhou L.G."/>
            <person name="Ni X.B."/>
            <person name="Tian J.H."/>
            <person name="Sheng Y."/>
            <person name="Liu T."/>
            <person name="Pan Y.S."/>
            <person name="Xia L.Y."/>
            <person name="Li J."/>
            <person name="Zhao F."/>
            <person name="Cao W.C."/>
        </authorList>
    </citation>
    <scope>NUCLEOTIDE SEQUENCE [LARGE SCALE GENOMIC DNA]</scope>
    <source>
        <strain evidence="1">Iper-2018</strain>
    </source>
</reference>
<name>A0AC60PK60_IXOPE</name>
<evidence type="ECO:0000313" key="2">
    <source>
        <dbReference type="Proteomes" id="UP000805193"/>
    </source>
</evidence>
<keyword evidence="2" id="KW-1185">Reference proteome</keyword>
<comment type="caution">
    <text evidence="1">The sequence shown here is derived from an EMBL/GenBank/DDBJ whole genome shotgun (WGS) entry which is preliminary data.</text>
</comment>
<accession>A0AC60PK60</accession>